<accession>A0A162D836</accession>
<reference evidence="1 2" key="1">
    <citation type="submission" date="2016-03" db="EMBL/GenBank/DDBJ databases">
        <title>EvidentialGene: Evidence-directed Construction of Genes on Genomes.</title>
        <authorList>
            <person name="Gilbert D.G."/>
            <person name="Choi J.-H."/>
            <person name="Mockaitis K."/>
            <person name="Colbourne J."/>
            <person name="Pfrender M."/>
        </authorList>
    </citation>
    <scope>NUCLEOTIDE SEQUENCE [LARGE SCALE GENOMIC DNA]</scope>
    <source>
        <strain evidence="1 2">Xinb3</strain>
        <tissue evidence="1">Complete organism</tissue>
    </source>
</reference>
<proteinExistence type="predicted"/>
<comment type="caution">
    <text evidence="1">The sequence shown here is derived from an EMBL/GenBank/DDBJ whole genome shotgun (WGS) entry which is preliminary data.</text>
</comment>
<dbReference type="AlphaFoldDB" id="A0A162D836"/>
<gene>
    <name evidence="1" type="ORF">APZ42_027918</name>
</gene>
<dbReference type="EMBL" id="LRGB01002302">
    <property type="protein sequence ID" value="KZS08184.1"/>
    <property type="molecule type" value="Genomic_DNA"/>
</dbReference>
<evidence type="ECO:0000313" key="1">
    <source>
        <dbReference type="EMBL" id="KZS08184.1"/>
    </source>
</evidence>
<sequence length="57" mass="6450">RKKEDLQSIIKEIVLGNRISQSRFVNEARINQVTVTTATVATPFSRREMPVDGFCQA</sequence>
<evidence type="ECO:0000313" key="2">
    <source>
        <dbReference type="Proteomes" id="UP000076858"/>
    </source>
</evidence>
<name>A0A162D836_9CRUS</name>
<dbReference type="Proteomes" id="UP000076858">
    <property type="component" value="Unassembled WGS sequence"/>
</dbReference>
<organism evidence="1 2">
    <name type="scientific">Daphnia magna</name>
    <dbReference type="NCBI Taxonomy" id="35525"/>
    <lineage>
        <taxon>Eukaryota</taxon>
        <taxon>Metazoa</taxon>
        <taxon>Ecdysozoa</taxon>
        <taxon>Arthropoda</taxon>
        <taxon>Crustacea</taxon>
        <taxon>Branchiopoda</taxon>
        <taxon>Diplostraca</taxon>
        <taxon>Cladocera</taxon>
        <taxon>Anomopoda</taxon>
        <taxon>Daphniidae</taxon>
        <taxon>Daphnia</taxon>
    </lineage>
</organism>
<keyword evidence="2" id="KW-1185">Reference proteome</keyword>
<protein>
    <submittedName>
        <fullName evidence="1">Uncharacterized protein</fullName>
    </submittedName>
</protein>
<feature type="non-terminal residue" evidence="1">
    <location>
        <position position="1"/>
    </location>
</feature>